<gene>
    <name evidence="5" type="ORF">E3E12_02470</name>
</gene>
<dbReference type="PANTHER" id="PTHR21600">
    <property type="entry name" value="MITOCHONDRIAL RNA PSEUDOURIDINE SYNTHASE"/>
    <property type="match status" value="1"/>
</dbReference>
<dbReference type="EMBL" id="CP038231">
    <property type="protein sequence ID" value="QDH13252.1"/>
    <property type="molecule type" value="Genomic_DNA"/>
</dbReference>
<keyword evidence="6" id="KW-1185">Reference proteome</keyword>
<evidence type="ECO:0000256" key="3">
    <source>
        <dbReference type="SAM" id="MobiDB-lite"/>
    </source>
</evidence>
<dbReference type="InterPro" id="IPR050188">
    <property type="entry name" value="RluA_PseudoU_synthase"/>
</dbReference>
<dbReference type="OrthoDB" id="9807829at2"/>
<feature type="region of interest" description="Disordered" evidence="3">
    <location>
        <begin position="37"/>
        <end position="63"/>
    </location>
</feature>
<evidence type="ECO:0000256" key="2">
    <source>
        <dbReference type="ARBA" id="ARBA00023235"/>
    </source>
</evidence>
<protein>
    <submittedName>
        <fullName evidence="5">RluA family pseudouridine synthase</fullName>
    </submittedName>
</protein>
<keyword evidence="2" id="KW-0413">Isomerase</keyword>
<sequence>MTTEQRPAPALGPSLFKPGQALPILVEDRQFAIINKPPGLAAHPGRTTSDSVEERLSPQKRGGPWLAHRLDSDTSGCLLIAKRKTALLAAQQAFARTTVHSSGSQVSKTYWAVTDGIPEGPEGVLNHAIKRVALGRHWWMAPCQPHDEGALEARTSWRLMGYDHSSHTALLQLELHTGRTHQARLACLTLGCPIKGDGVYGIQGVLGTWEKGQARAQPTLQGGMMLHARSLELTLPSLEKSLLAVAPLPPAMARHVQAMAPVPGTGT</sequence>
<organism evidence="5 6">
    <name type="scientific">Formicincola oecophyllae</name>
    <dbReference type="NCBI Taxonomy" id="2558361"/>
    <lineage>
        <taxon>Bacteria</taxon>
        <taxon>Pseudomonadati</taxon>
        <taxon>Pseudomonadota</taxon>
        <taxon>Alphaproteobacteria</taxon>
        <taxon>Acetobacterales</taxon>
        <taxon>Acetobacteraceae</taxon>
        <taxon>Formicincola</taxon>
    </lineage>
</organism>
<comment type="similarity">
    <text evidence="1">Belongs to the pseudouridine synthase RluA family.</text>
</comment>
<dbReference type="GO" id="GO:0003723">
    <property type="term" value="F:RNA binding"/>
    <property type="evidence" value="ECO:0007669"/>
    <property type="project" value="InterPro"/>
</dbReference>
<dbReference type="Pfam" id="PF00849">
    <property type="entry name" value="PseudoU_synth_2"/>
    <property type="match status" value="1"/>
</dbReference>
<dbReference type="GO" id="GO:0140098">
    <property type="term" value="F:catalytic activity, acting on RNA"/>
    <property type="evidence" value="ECO:0007669"/>
    <property type="project" value="UniProtKB-ARBA"/>
</dbReference>
<dbReference type="SUPFAM" id="SSF55120">
    <property type="entry name" value="Pseudouridine synthase"/>
    <property type="match status" value="1"/>
</dbReference>
<proteinExistence type="inferred from homology"/>
<name>A0A4Y6U7G4_9PROT</name>
<feature type="domain" description="Pseudouridine synthase RsuA/RluA-like" evidence="4">
    <location>
        <begin position="31"/>
        <end position="187"/>
    </location>
</feature>
<evidence type="ECO:0000313" key="6">
    <source>
        <dbReference type="Proteomes" id="UP000318709"/>
    </source>
</evidence>
<dbReference type="InterPro" id="IPR006145">
    <property type="entry name" value="PsdUridine_synth_RsuA/RluA"/>
</dbReference>
<dbReference type="Gene3D" id="3.30.2350.10">
    <property type="entry name" value="Pseudouridine synthase"/>
    <property type="match status" value="1"/>
</dbReference>
<dbReference type="AlphaFoldDB" id="A0A4Y6U7G4"/>
<evidence type="ECO:0000256" key="1">
    <source>
        <dbReference type="ARBA" id="ARBA00010876"/>
    </source>
</evidence>
<dbReference type="RefSeq" id="WP_141442914.1">
    <property type="nucleotide sequence ID" value="NZ_CP038231.1"/>
</dbReference>
<dbReference type="PROSITE" id="PS01129">
    <property type="entry name" value="PSI_RLU"/>
    <property type="match status" value="1"/>
</dbReference>
<dbReference type="InterPro" id="IPR006224">
    <property type="entry name" value="PsdUridine_synth_RluA-like_CS"/>
</dbReference>
<dbReference type="Proteomes" id="UP000318709">
    <property type="component" value="Chromosome"/>
</dbReference>
<dbReference type="KEGG" id="swf:E3E12_02470"/>
<dbReference type="InterPro" id="IPR020103">
    <property type="entry name" value="PsdUridine_synth_cat_dom_sf"/>
</dbReference>
<evidence type="ECO:0000259" key="4">
    <source>
        <dbReference type="Pfam" id="PF00849"/>
    </source>
</evidence>
<accession>A0A4Y6U7G4</accession>
<dbReference type="GO" id="GO:0009982">
    <property type="term" value="F:pseudouridine synthase activity"/>
    <property type="evidence" value="ECO:0007669"/>
    <property type="project" value="InterPro"/>
</dbReference>
<reference evidence="5 6" key="1">
    <citation type="submission" date="2019-03" db="EMBL/GenBank/DDBJ databases">
        <title>The complete genome sequence of Swingsia_sp. F3b2 LMG30590(T).</title>
        <authorList>
            <person name="Chua K.-O."/>
            <person name="Chan K.-G."/>
            <person name="See-Too W.-S."/>
        </authorList>
    </citation>
    <scope>NUCLEOTIDE SEQUENCE [LARGE SCALE GENOMIC DNA]</scope>
    <source>
        <strain evidence="5 6">F3b2</strain>
    </source>
</reference>
<dbReference type="CDD" id="cd02869">
    <property type="entry name" value="PseudoU_synth_RluA_like"/>
    <property type="match status" value="1"/>
</dbReference>
<dbReference type="GO" id="GO:0000455">
    <property type="term" value="P:enzyme-directed rRNA pseudouridine synthesis"/>
    <property type="evidence" value="ECO:0007669"/>
    <property type="project" value="TreeGrafter"/>
</dbReference>
<dbReference type="PANTHER" id="PTHR21600:SF44">
    <property type="entry name" value="RIBOSOMAL LARGE SUBUNIT PSEUDOURIDINE SYNTHASE D"/>
    <property type="match status" value="1"/>
</dbReference>
<evidence type="ECO:0000313" key="5">
    <source>
        <dbReference type="EMBL" id="QDH13252.1"/>
    </source>
</evidence>